<dbReference type="PANTHER" id="PTHR11954:SF22">
    <property type="entry name" value="D-DOPACHROME DECARBOXYLASE"/>
    <property type="match status" value="1"/>
</dbReference>
<dbReference type="InParanoid" id="T1EJW8"/>
<dbReference type="CTD" id="20196868"/>
<dbReference type="HOGENOM" id="CLU_129906_1_0_1"/>
<dbReference type="STRING" id="6412.T1EJW8"/>
<keyword evidence="4" id="KW-0963">Cytoplasm</keyword>
<reference evidence="10 12" key="2">
    <citation type="journal article" date="2013" name="Nature">
        <title>Insights into bilaterian evolution from three spiralian genomes.</title>
        <authorList>
            <person name="Simakov O."/>
            <person name="Marletaz F."/>
            <person name="Cho S.J."/>
            <person name="Edsinger-Gonzales E."/>
            <person name="Havlak P."/>
            <person name="Hellsten U."/>
            <person name="Kuo D.H."/>
            <person name="Larsson T."/>
            <person name="Lv J."/>
            <person name="Arendt D."/>
            <person name="Savage R."/>
            <person name="Osoegawa K."/>
            <person name="de Jong P."/>
            <person name="Grimwood J."/>
            <person name="Chapman J.A."/>
            <person name="Shapiro H."/>
            <person name="Aerts A."/>
            <person name="Otillar R.P."/>
            <person name="Terry A.Y."/>
            <person name="Boore J.L."/>
            <person name="Grigoriev I.V."/>
            <person name="Lindberg D.R."/>
            <person name="Seaver E.C."/>
            <person name="Weisblat D.A."/>
            <person name="Putnam N.H."/>
            <person name="Rokhsar D.S."/>
        </authorList>
    </citation>
    <scope>NUCLEOTIDE SEQUENCE</scope>
</reference>
<evidence type="ECO:0000256" key="8">
    <source>
        <dbReference type="ARBA" id="ARBA00037460"/>
    </source>
</evidence>
<name>T1EJW8_HELRO</name>
<dbReference type="Gene3D" id="3.30.429.10">
    <property type="entry name" value="Macrophage Migration Inhibitory Factor"/>
    <property type="match status" value="1"/>
</dbReference>
<protein>
    <recommendedName>
        <fullName evidence="9">D-dopachrome decarboxylase</fullName>
        <ecNumber evidence="9">4.1.1.84</ecNumber>
    </recommendedName>
</protein>
<dbReference type="InterPro" id="IPR001398">
    <property type="entry name" value="Macrophage_inhib_fac"/>
</dbReference>
<dbReference type="EMBL" id="KB097640">
    <property type="protein sequence ID" value="ESN92491.1"/>
    <property type="molecule type" value="Genomic_DNA"/>
</dbReference>
<dbReference type="GO" id="GO:0005615">
    <property type="term" value="C:extracellular space"/>
    <property type="evidence" value="ECO:0000318"/>
    <property type="project" value="GO_Central"/>
</dbReference>
<dbReference type="KEGG" id="hro:HELRODRAFT_147095"/>
<dbReference type="EC" id="4.1.1.84" evidence="9"/>
<dbReference type="SUPFAM" id="SSF55331">
    <property type="entry name" value="Tautomerase/MIF"/>
    <property type="match status" value="1"/>
</dbReference>
<dbReference type="Pfam" id="PF01187">
    <property type="entry name" value="MIF"/>
    <property type="match status" value="1"/>
</dbReference>
<evidence type="ECO:0000256" key="5">
    <source>
        <dbReference type="ARBA" id="ARBA00022990"/>
    </source>
</evidence>
<comment type="subcellular location">
    <subcellularLocation>
        <location evidence="1">Cytoplasm</location>
    </subcellularLocation>
</comment>
<evidence type="ECO:0000313" key="10">
    <source>
        <dbReference type="EMBL" id="ESN92491.1"/>
    </source>
</evidence>
<comment type="function">
    <text evidence="8">Tautomerization of D-dopachrome with decarboxylation to give 5,6-dihydroxyindole (DHI).</text>
</comment>
<evidence type="ECO:0000256" key="4">
    <source>
        <dbReference type="ARBA" id="ARBA00022490"/>
    </source>
</evidence>
<gene>
    <name evidence="11" type="primary">20196868</name>
    <name evidence="10" type="ORF">HELRODRAFT_147095</name>
</gene>
<keyword evidence="6" id="KW-0470">Melanin biosynthesis</keyword>
<proteinExistence type="inferred from homology"/>
<dbReference type="PANTHER" id="PTHR11954">
    <property type="entry name" value="D-DOPACHROME DECARBOXYLASE"/>
    <property type="match status" value="1"/>
</dbReference>
<evidence type="ECO:0000256" key="9">
    <source>
        <dbReference type="ARBA" id="ARBA00038884"/>
    </source>
</evidence>
<accession>T1EJW8</accession>
<evidence type="ECO:0000256" key="7">
    <source>
        <dbReference type="ARBA" id="ARBA00023239"/>
    </source>
</evidence>
<keyword evidence="7" id="KW-0456">Lyase</keyword>
<comment type="subunit">
    <text evidence="3">Homotrimer.</text>
</comment>
<keyword evidence="12" id="KW-1185">Reference proteome</keyword>
<dbReference type="Proteomes" id="UP000015101">
    <property type="component" value="Unassembled WGS sequence"/>
</dbReference>
<dbReference type="AlphaFoldDB" id="T1EJW8"/>
<dbReference type="GO" id="GO:0033981">
    <property type="term" value="F:D-dopachrome decarboxylase activity"/>
    <property type="evidence" value="ECO:0007669"/>
    <property type="project" value="UniProtKB-EC"/>
</dbReference>
<dbReference type="EMBL" id="AMQM01007557">
    <property type="status" value="NOT_ANNOTATED_CDS"/>
    <property type="molecule type" value="Genomic_DNA"/>
</dbReference>
<dbReference type="OMA" id="LASVDIW"/>
<evidence type="ECO:0000256" key="3">
    <source>
        <dbReference type="ARBA" id="ARBA00011233"/>
    </source>
</evidence>
<evidence type="ECO:0000256" key="6">
    <source>
        <dbReference type="ARBA" id="ARBA00023101"/>
    </source>
</evidence>
<dbReference type="eggNOG" id="KOG1759">
    <property type="taxonomic scope" value="Eukaryota"/>
</dbReference>
<organism evidence="11 12">
    <name type="scientific">Helobdella robusta</name>
    <name type="common">Californian leech</name>
    <dbReference type="NCBI Taxonomy" id="6412"/>
    <lineage>
        <taxon>Eukaryota</taxon>
        <taxon>Metazoa</taxon>
        <taxon>Spiralia</taxon>
        <taxon>Lophotrochozoa</taxon>
        <taxon>Annelida</taxon>
        <taxon>Clitellata</taxon>
        <taxon>Hirudinea</taxon>
        <taxon>Rhynchobdellida</taxon>
        <taxon>Glossiphoniidae</taxon>
        <taxon>Helobdella</taxon>
    </lineage>
</organism>
<evidence type="ECO:0000313" key="12">
    <source>
        <dbReference type="Proteomes" id="UP000015101"/>
    </source>
</evidence>
<sequence>PVCVINTNLTKDKIPESFGKDVTKLIANVLSKPENFITVSLKTDKQMWKNGSSSPLASVDIWSIGVFNKENNDIYTPKFFKFFSEKLGLPEDRQ</sequence>
<reference evidence="12" key="1">
    <citation type="submission" date="2012-12" db="EMBL/GenBank/DDBJ databases">
        <authorList>
            <person name="Hellsten U."/>
            <person name="Grimwood J."/>
            <person name="Chapman J.A."/>
            <person name="Shapiro H."/>
            <person name="Aerts A."/>
            <person name="Otillar R.P."/>
            <person name="Terry A.Y."/>
            <person name="Boore J.L."/>
            <person name="Simakov O."/>
            <person name="Marletaz F."/>
            <person name="Cho S.-J."/>
            <person name="Edsinger-Gonzales E."/>
            <person name="Havlak P."/>
            <person name="Kuo D.-H."/>
            <person name="Larsson T."/>
            <person name="Lv J."/>
            <person name="Arendt D."/>
            <person name="Savage R."/>
            <person name="Osoegawa K."/>
            <person name="de Jong P."/>
            <person name="Lindberg D.R."/>
            <person name="Seaver E.C."/>
            <person name="Weisblat D.A."/>
            <person name="Putnam N.H."/>
            <person name="Grigoriev I.V."/>
            <person name="Rokhsar D.S."/>
        </authorList>
    </citation>
    <scope>NUCLEOTIDE SEQUENCE</scope>
</reference>
<dbReference type="EnsemblMetazoa" id="HelroT147095">
    <property type="protein sequence ID" value="HelroP147095"/>
    <property type="gene ID" value="HelroG147095"/>
</dbReference>
<evidence type="ECO:0000256" key="1">
    <source>
        <dbReference type="ARBA" id="ARBA00004496"/>
    </source>
</evidence>
<keyword evidence="5" id="KW-0007">Acetylation</keyword>
<dbReference type="GO" id="GO:0005737">
    <property type="term" value="C:cytoplasm"/>
    <property type="evidence" value="ECO:0007669"/>
    <property type="project" value="UniProtKB-SubCell"/>
</dbReference>
<dbReference type="GeneID" id="20196868"/>
<reference evidence="11" key="3">
    <citation type="submission" date="2015-06" db="UniProtKB">
        <authorList>
            <consortium name="EnsemblMetazoa"/>
        </authorList>
    </citation>
    <scope>IDENTIFICATION</scope>
</reference>
<comment type="similarity">
    <text evidence="2">Belongs to the MIF family.</text>
</comment>
<dbReference type="GO" id="GO:0042438">
    <property type="term" value="P:melanin biosynthetic process"/>
    <property type="evidence" value="ECO:0007669"/>
    <property type="project" value="UniProtKB-KW"/>
</dbReference>
<evidence type="ECO:0000256" key="2">
    <source>
        <dbReference type="ARBA" id="ARBA00005851"/>
    </source>
</evidence>
<dbReference type="OrthoDB" id="6080988at2759"/>
<evidence type="ECO:0000313" key="11">
    <source>
        <dbReference type="EnsemblMetazoa" id="HelroP147095"/>
    </source>
</evidence>
<dbReference type="GO" id="GO:0050178">
    <property type="term" value="F:phenylpyruvate tautomerase activity"/>
    <property type="evidence" value="ECO:0000318"/>
    <property type="project" value="GO_Central"/>
</dbReference>
<dbReference type="InterPro" id="IPR014347">
    <property type="entry name" value="Tautomerase/MIF_sf"/>
</dbReference>
<dbReference type="RefSeq" id="XP_009029423.1">
    <property type="nucleotide sequence ID" value="XM_009031175.1"/>
</dbReference>